<keyword evidence="2" id="KW-1185">Reference proteome</keyword>
<comment type="caution">
    <text evidence="1">The sequence shown here is derived from an EMBL/GenBank/DDBJ whole genome shotgun (WGS) entry which is preliminary data.</text>
</comment>
<protein>
    <submittedName>
        <fullName evidence="1">Chemotaxis protein MotA</fullName>
    </submittedName>
</protein>
<gene>
    <name evidence="1" type="primary">motA_1</name>
    <name evidence="1" type="ORF">rsdtw13_07540</name>
</gene>
<sequence>MKKSDTLTPIGIIGGTILILFGMSIGGTDLTVFYNLTAILITVGGSFCALIITYSLEELKDIGKIFKQSFKRDNTSCKIILSQFIGVSKKARIEGLLSLEDNLVEFQDSFMQKGLQMVIDGVEPEVIKEVMNLEIDEAEARHKVGINIFKTWANYAPAFGMIGTLVGLIQMLGSGMSDVSSITIGMAKALVTVFYGVLLSNLLLLPTAQNLNVKSEKETKVKEMMLEGILLIQSGASAGIIEEKLIAYLSPKERLELIKEKTALKQEEVI</sequence>
<evidence type="ECO:0000313" key="1">
    <source>
        <dbReference type="EMBL" id="GKX65496.1"/>
    </source>
</evidence>
<organism evidence="1 2">
    <name type="scientific">Inconstantimicrobium mannanitabidum</name>
    <dbReference type="NCBI Taxonomy" id="1604901"/>
    <lineage>
        <taxon>Bacteria</taxon>
        <taxon>Bacillati</taxon>
        <taxon>Bacillota</taxon>
        <taxon>Clostridia</taxon>
        <taxon>Eubacteriales</taxon>
        <taxon>Clostridiaceae</taxon>
        <taxon>Inconstantimicrobium</taxon>
    </lineage>
</organism>
<evidence type="ECO:0000313" key="2">
    <source>
        <dbReference type="Proteomes" id="UP001058074"/>
    </source>
</evidence>
<accession>A0ACB5R8Y3</accession>
<proteinExistence type="predicted"/>
<reference evidence="1" key="1">
    <citation type="journal article" date="2025" name="Int. J. Syst. Evol. Microbiol.">
        <title>Inconstantimicrobium mannanitabidum sp. nov., a novel member of the family Clostridiaceae isolated from anoxic soil under the treatment of reductive soil disinfestation.</title>
        <authorList>
            <person name="Ueki A."/>
            <person name="Tonouchi A."/>
            <person name="Honma S."/>
            <person name="Kaku N."/>
            <person name="Ueki K."/>
        </authorList>
    </citation>
    <scope>NUCLEOTIDE SEQUENCE</scope>
    <source>
        <strain evidence="1">TW13</strain>
    </source>
</reference>
<name>A0ACB5R8Y3_9CLOT</name>
<dbReference type="Proteomes" id="UP001058074">
    <property type="component" value="Unassembled WGS sequence"/>
</dbReference>
<dbReference type="EMBL" id="BROD01000001">
    <property type="protein sequence ID" value="GKX65496.1"/>
    <property type="molecule type" value="Genomic_DNA"/>
</dbReference>